<dbReference type="EMBL" id="UINC01025658">
    <property type="protein sequence ID" value="SVB01633.1"/>
    <property type="molecule type" value="Genomic_DNA"/>
</dbReference>
<proteinExistence type="predicted"/>
<dbReference type="GO" id="GO:0008234">
    <property type="term" value="F:cysteine-type peptidase activity"/>
    <property type="evidence" value="ECO:0007669"/>
    <property type="project" value="InterPro"/>
</dbReference>
<name>A0A382AKU8_9ZZZZ</name>
<feature type="domain" description="Peptidase C1A papain C-terminal" evidence="1">
    <location>
        <begin position="59"/>
        <end position="236"/>
    </location>
</feature>
<dbReference type="Pfam" id="PF00112">
    <property type="entry name" value="Peptidase_C1"/>
    <property type="match status" value="1"/>
</dbReference>
<evidence type="ECO:0000313" key="2">
    <source>
        <dbReference type="EMBL" id="SVB01633.1"/>
    </source>
</evidence>
<protein>
    <recommendedName>
        <fullName evidence="1">Peptidase C1A papain C-terminal domain-containing protein</fullName>
    </recommendedName>
</protein>
<dbReference type="AlphaFoldDB" id="A0A382AKU8"/>
<organism evidence="2">
    <name type="scientific">marine metagenome</name>
    <dbReference type="NCBI Taxonomy" id="408172"/>
    <lineage>
        <taxon>unclassified sequences</taxon>
        <taxon>metagenomes</taxon>
        <taxon>ecological metagenomes</taxon>
    </lineage>
</organism>
<dbReference type="Gene3D" id="3.90.70.10">
    <property type="entry name" value="Cysteine proteinases"/>
    <property type="match status" value="1"/>
</dbReference>
<dbReference type="GO" id="GO:0006508">
    <property type="term" value="P:proteolysis"/>
    <property type="evidence" value="ECO:0007669"/>
    <property type="project" value="InterPro"/>
</dbReference>
<dbReference type="InterPro" id="IPR000668">
    <property type="entry name" value="Peptidase_C1A_C"/>
</dbReference>
<sequence length="608" mass="68389">MQLYSKDYLPSSKDDFMNSPVSKNMLNVSADYPDLRDRYYQPNLTPLKPFIDPPGNLVILDQGKDGACTGFALAATINFIYRQQGRKHTVSPWMLYAMAKRHDEWLGEAYEGSSCRGAIKGWYNSGVCNESLTEDIKHSNEFEMTLAIANNASNHRLGAYYRIEREISDFHAALNEVGVIFVSARIHEGWKDSEGDVISLRPEPMGGHAFAIVGYNDEGFWIQNSWGMDWKKSGLALWRYDDWALNVMDAWVVQLALPISGTGTYHQATRSIAQGLFSRSTPRVSIQDHFVHFDDGHFDTRSKYWSNKNHVDAIIEKLSDSNHRHVMLYAHGGLNSIKASAKRIAAMKDTFLKNDIYPIHFMYDTGMLEELKDILGFKNKEISNKVGAFTDYTDRILEWATRKVGGALWREMKSDACTPFTRTTSDGTYFLTQLAAYLKDNSDIKLHVVGHSAGSIFHAHSLSRLCKVDENITIKSLHLLAPAISYPLFNEKLSALIEGKHIESTTVYNLSEALEKDDHVARIYQKSLLYLVSNAFESKPEMPLLGMAVFNQPLPHVTFKYSEGKEGEATAATSHGGFDSDVDTMNSVLSDITGGSPKYPFTKAILDY</sequence>
<reference evidence="2" key="1">
    <citation type="submission" date="2018-05" db="EMBL/GenBank/DDBJ databases">
        <authorList>
            <person name="Lanie J.A."/>
            <person name="Ng W.-L."/>
            <person name="Kazmierczak K.M."/>
            <person name="Andrzejewski T.M."/>
            <person name="Davidsen T.M."/>
            <person name="Wayne K.J."/>
            <person name="Tettelin H."/>
            <person name="Glass J.I."/>
            <person name="Rusch D."/>
            <person name="Podicherti R."/>
            <person name="Tsui H.-C.T."/>
            <person name="Winkler M.E."/>
        </authorList>
    </citation>
    <scope>NUCLEOTIDE SEQUENCE</scope>
</reference>
<accession>A0A382AKU8</accession>
<dbReference type="SUPFAM" id="SSF54001">
    <property type="entry name" value="Cysteine proteinases"/>
    <property type="match status" value="1"/>
</dbReference>
<dbReference type="CDD" id="cd02619">
    <property type="entry name" value="Peptidase_C1"/>
    <property type="match status" value="1"/>
</dbReference>
<evidence type="ECO:0000259" key="1">
    <source>
        <dbReference type="Pfam" id="PF00112"/>
    </source>
</evidence>
<gene>
    <name evidence="2" type="ORF">METZ01_LOCUS154487</name>
</gene>
<dbReference type="InterPro" id="IPR038765">
    <property type="entry name" value="Papain-like_cys_pep_sf"/>
</dbReference>